<dbReference type="Proteomes" id="UP000256512">
    <property type="component" value="Unassembled WGS sequence"/>
</dbReference>
<feature type="transmembrane region" description="Helical" evidence="1">
    <location>
        <begin position="96"/>
        <end position="114"/>
    </location>
</feature>
<accession>A0A3D9B840</accession>
<dbReference type="InterPro" id="IPR029468">
    <property type="entry name" value="O-ag_pol_Wzy"/>
</dbReference>
<dbReference type="NCBIfam" id="TIGR04370">
    <property type="entry name" value="glyco_rpt_poly"/>
    <property type="match status" value="1"/>
</dbReference>
<feature type="transmembrane region" description="Helical" evidence="1">
    <location>
        <begin position="56"/>
        <end position="84"/>
    </location>
</feature>
<proteinExistence type="predicted"/>
<reference evidence="2 3" key="1">
    <citation type="journal article" date="2006" name="Int. J. Syst. Evol. Microbiol.">
        <title>Chryseobacterium piscium sp. nov., isolated from fish of the South Atlantic Ocean off South Africa.</title>
        <authorList>
            <person name="de Beer H."/>
            <person name="Hugo C.J."/>
            <person name="Jooste P.J."/>
            <person name="Vancanneyt M."/>
            <person name="Coenye T."/>
            <person name="Vandamme P."/>
        </authorList>
    </citation>
    <scope>NUCLEOTIDE SEQUENCE [LARGE SCALE GENOMIC DNA]</scope>
    <source>
        <strain evidence="2 3">CCUG 51923</strain>
    </source>
</reference>
<keyword evidence="1" id="KW-0472">Membrane</keyword>
<feature type="non-terminal residue" evidence="2">
    <location>
        <position position="1"/>
    </location>
</feature>
<organism evidence="2 3">
    <name type="scientific">Chryseobacterium piscium</name>
    <dbReference type="NCBI Taxonomy" id="333702"/>
    <lineage>
        <taxon>Bacteria</taxon>
        <taxon>Pseudomonadati</taxon>
        <taxon>Bacteroidota</taxon>
        <taxon>Flavobacteriia</taxon>
        <taxon>Flavobacteriales</taxon>
        <taxon>Weeksellaceae</taxon>
        <taxon>Chryseobacterium group</taxon>
        <taxon>Chryseobacterium</taxon>
    </lineage>
</organism>
<keyword evidence="1" id="KW-0812">Transmembrane</keyword>
<feature type="transmembrane region" description="Helical" evidence="1">
    <location>
        <begin position="143"/>
        <end position="166"/>
    </location>
</feature>
<dbReference type="RefSeq" id="WP_115951734.1">
    <property type="nucleotide sequence ID" value="NZ_QNVS01000102.1"/>
</dbReference>
<evidence type="ECO:0000313" key="2">
    <source>
        <dbReference type="EMBL" id="REC49861.1"/>
    </source>
</evidence>
<evidence type="ECO:0000256" key="1">
    <source>
        <dbReference type="SAM" id="Phobius"/>
    </source>
</evidence>
<gene>
    <name evidence="2" type="ORF">DRF62_19250</name>
</gene>
<dbReference type="AlphaFoldDB" id="A0A3D9B840"/>
<comment type="caution">
    <text evidence="2">The sequence shown here is derived from an EMBL/GenBank/DDBJ whole genome shotgun (WGS) entry which is preliminary data.</text>
</comment>
<dbReference type="EMBL" id="QNVS01000102">
    <property type="protein sequence ID" value="REC49861.1"/>
    <property type="molecule type" value="Genomic_DNA"/>
</dbReference>
<keyword evidence="3" id="KW-1185">Reference proteome</keyword>
<name>A0A3D9B840_9FLAO</name>
<keyword evidence="1" id="KW-1133">Transmembrane helix</keyword>
<evidence type="ECO:0008006" key="4">
    <source>
        <dbReference type="Google" id="ProtNLM"/>
    </source>
</evidence>
<protein>
    <recommendedName>
        <fullName evidence="4">Oligosaccharide repeat unit polymerase</fullName>
    </recommendedName>
</protein>
<feature type="transmembrane region" description="Helical" evidence="1">
    <location>
        <begin position="24"/>
        <end position="44"/>
    </location>
</feature>
<feature type="transmembrane region" description="Helical" evidence="1">
    <location>
        <begin position="242"/>
        <end position="257"/>
    </location>
</feature>
<evidence type="ECO:0000313" key="3">
    <source>
        <dbReference type="Proteomes" id="UP000256512"/>
    </source>
</evidence>
<dbReference type="Pfam" id="PF14296">
    <property type="entry name" value="O-ag_pol_Wzy"/>
    <property type="match status" value="1"/>
</dbReference>
<feature type="transmembrane region" description="Helical" evidence="1">
    <location>
        <begin position="202"/>
        <end position="222"/>
    </location>
</feature>
<sequence>FNIYSMLIRGGEFKESNQDTSSSLMLVITQVVRPISMIVLFYYLMTPKRNKIILSILFLLAVLTCFPLGMPRFFAAALYIPLLLITIPYMRKGNNFSLIFVLSLLVIFPFLNSFRDFDRDTKIDLAPDFDMFTTGHFDSYQNFALIILEDIVTWGNQLLGVLLFWLPRTVWPDKPIGSGAYLAHQMNFSFDNVSANYFAEGYINFGFFGVFLFIIILAYFTARMDKLYWQNVTKLDNNLFKVIYYIMLGMLFFVMRGDLLSSFAFTIGYLLAFYLVLKIVNSSSYR</sequence>
<feature type="transmembrane region" description="Helical" evidence="1">
    <location>
        <begin position="263"/>
        <end position="280"/>
    </location>
</feature>